<evidence type="ECO:0000256" key="5">
    <source>
        <dbReference type="ARBA" id="ARBA00022552"/>
    </source>
</evidence>
<protein>
    <recommendedName>
        <fullName evidence="9">Exoribonuclease phosphorolytic domain-containing protein</fullName>
    </recommendedName>
</protein>
<evidence type="ECO:0000256" key="2">
    <source>
        <dbReference type="ARBA" id="ARBA00004496"/>
    </source>
</evidence>
<sequence length="239" mass="26372">MSTQDRRRILPPSNAKPLVFSQVQTNDKTKDQSSKTNTDISTQVSQTFLKTGLITSANGSSFLECQGNIINVSIYGPRPTRGSFVEKTTIDVQIDDNTKELTTLMNKKLAGFVENVFSGVVCLEKYPKSGISIFINLLGINDLKNNGLMILSLICQAVTLALIDSGIEVIDIVSSTFDQQSNTVGCFIKQGEIVGILSDSNLIFENSQDFKNILNRLDQQSKVVKNSIVQFLIQQQQQK</sequence>
<dbReference type="GO" id="GO:0000467">
    <property type="term" value="P:exonucleolytic trimming to generate mature 3'-end of 5.8S rRNA from tricistronic rRNA transcript (SSU-rRNA, 5.8S rRNA, LSU-rRNA)"/>
    <property type="evidence" value="ECO:0007669"/>
    <property type="project" value="UniProtKB-ARBA"/>
</dbReference>
<name>A0A9P8PNR8_WICPI</name>
<comment type="similarity">
    <text evidence="3">Belongs to the RNase PH family.</text>
</comment>
<dbReference type="Pfam" id="PF01138">
    <property type="entry name" value="RNase_PH"/>
    <property type="match status" value="1"/>
</dbReference>
<dbReference type="InterPro" id="IPR027408">
    <property type="entry name" value="PNPase/RNase_PH_dom_sf"/>
</dbReference>
<dbReference type="GO" id="GO:0016075">
    <property type="term" value="P:rRNA catabolic process"/>
    <property type="evidence" value="ECO:0007669"/>
    <property type="project" value="TreeGrafter"/>
</dbReference>
<feature type="domain" description="Exoribonuclease phosphorolytic" evidence="9">
    <location>
        <begin position="47"/>
        <end position="168"/>
    </location>
</feature>
<reference evidence="10" key="2">
    <citation type="submission" date="2021-01" db="EMBL/GenBank/DDBJ databases">
        <authorList>
            <person name="Schikora-Tamarit M.A."/>
        </authorList>
    </citation>
    <scope>NUCLEOTIDE SEQUENCE</scope>
    <source>
        <strain evidence="10">CBS2887</strain>
    </source>
</reference>
<comment type="subcellular location">
    <subcellularLocation>
        <location evidence="2">Cytoplasm</location>
    </subcellularLocation>
    <subcellularLocation>
        <location evidence="1">Nucleus</location>
    </subcellularLocation>
</comment>
<evidence type="ECO:0000256" key="6">
    <source>
        <dbReference type="ARBA" id="ARBA00022835"/>
    </source>
</evidence>
<dbReference type="PANTHER" id="PTHR11953">
    <property type="entry name" value="EXOSOME COMPLEX COMPONENT"/>
    <property type="match status" value="1"/>
</dbReference>
<reference evidence="10" key="1">
    <citation type="journal article" date="2021" name="Open Biol.">
        <title>Shared evolutionary footprints suggest mitochondrial oxidative damage underlies multiple complex I losses in fungi.</title>
        <authorList>
            <person name="Schikora-Tamarit M.A."/>
            <person name="Marcet-Houben M."/>
            <person name="Nosek J."/>
            <person name="Gabaldon T."/>
        </authorList>
    </citation>
    <scope>NUCLEOTIDE SEQUENCE</scope>
    <source>
        <strain evidence="10">CBS2887</strain>
    </source>
</reference>
<keyword evidence="11" id="KW-1185">Reference proteome</keyword>
<dbReference type="GO" id="GO:0034475">
    <property type="term" value="P:U4 snRNA 3'-end processing"/>
    <property type="evidence" value="ECO:0007669"/>
    <property type="project" value="TreeGrafter"/>
</dbReference>
<dbReference type="Proteomes" id="UP000774326">
    <property type="component" value="Unassembled WGS sequence"/>
</dbReference>
<evidence type="ECO:0000259" key="9">
    <source>
        <dbReference type="Pfam" id="PF01138"/>
    </source>
</evidence>
<dbReference type="EMBL" id="JAEUBG010005469">
    <property type="protein sequence ID" value="KAH3674754.1"/>
    <property type="molecule type" value="Genomic_DNA"/>
</dbReference>
<dbReference type="GO" id="GO:0000176">
    <property type="term" value="C:nuclear exosome (RNase complex)"/>
    <property type="evidence" value="ECO:0007669"/>
    <property type="project" value="UniProtKB-ARBA"/>
</dbReference>
<dbReference type="InterPro" id="IPR020568">
    <property type="entry name" value="Ribosomal_Su5_D2-typ_SF"/>
</dbReference>
<dbReference type="PANTHER" id="PTHR11953:SF2">
    <property type="entry name" value="EXOSOME COMPLEX COMPONENT MTR3"/>
    <property type="match status" value="1"/>
</dbReference>
<evidence type="ECO:0000256" key="4">
    <source>
        <dbReference type="ARBA" id="ARBA00022490"/>
    </source>
</evidence>
<dbReference type="GO" id="GO:0005730">
    <property type="term" value="C:nucleolus"/>
    <property type="evidence" value="ECO:0007669"/>
    <property type="project" value="TreeGrafter"/>
</dbReference>
<dbReference type="InterPro" id="IPR001247">
    <property type="entry name" value="ExoRNase_PH_dom1"/>
</dbReference>
<gene>
    <name evidence="10" type="ORF">WICPIJ_009486</name>
</gene>
<evidence type="ECO:0000256" key="3">
    <source>
        <dbReference type="ARBA" id="ARBA00006678"/>
    </source>
</evidence>
<dbReference type="OrthoDB" id="2504340at2759"/>
<dbReference type="Gene3D" id="3.30.230.70">
    <property type="entry name" value="GHMP Kinase, N-terminal domain"/>
    <property type="match status" value="1"/>
</dbReference>
<keyword evidence="4" id="KW-0963">Cytoplasm</keyword>
<dbReference type="InterPro" id="IPR050080">
    <property type="entry name" value="RNase_PH"/>
</dbReference>
<evidence type="ECO:0000256" key="7">
    <source>
        <dbReference type="ARBA" id="ARBA00022884"/>
    </source>
</evidence>
<keyword evidence="7" id="KW-0694">RNA-binding</keyword>
<keyword evidence="5" id="KW-0698">rRNA processing</keyword>
<evidence type="ECO:0000256" key="1">
    <source>
        <dbReference type="ARBA" id="ARBA00004123"/>
    </source>
</evidence>
<proteinExistence type="inferred from homology"/>
<dbReference type="AlphaFoldDB" id="A0A9P8PNR8"/>
<dbReference type="GO" id="GO:0071038">
    <property type="term" value="P:TRAMP-dependent tRNA surveillance pathway"/>
    <property type="evidence" value="ECO:0007669"/>
    <property type="project" value="UniProtKB-ARBA"/>
</dbReference>
<accession>A0A9P8PNR8</accession>
<evidence type="ECO:0000313" key="10">
    <source>
        <dbReference type="EMBL" id="KAH3674754.1"/>
    </source>
</evidence>
<keyword evidence="6" id="KW-0271">Exosome</keyword>
<dbReference type="GO" id="GO:0000177">
    <property type="term" value="C:cytoplasmic exosome (RNase complex)"/>
    <property type="evidence" value="ECO:0007669"/>
    <property type="project" value="TreeGrafter"/>
</dbReference>
<dbReference type="GO" id="GO:0071028">
    <property type="term" value="P:nuclear mRNA surveillance"/>
    <property type="evidence" value="ECO:0007669"/>
    <property type="project" value="TreeGrafter"/>
</dbReference>
<dbReference type="GO" id="GO:0071051">
    <property type="term" value="P:poly(A)-dependent snoRNA 3'-end processing"/>
    <property type="evidence" value="ECO:0007669"/>
    <property type="project" value="TreeGrafter"/>
</dbReference>
<evidence type="ECO:0000313" key="11">
    <source>
        <dbReference type="Proteomes" id="UP000774326"/>
    </source>
</evidence>
<keyword evidence="8" id="KW-0539">Nucleus</keyword>
<comment type="caution">
    <text evidence="10">The sequence shown here is derived from an EMBL/GenBank/DDBJ whole genome shotgun (WGS) entry which is preliminary data.</text>
</comment>
<dbReference type="SUPFAM" id="SSF54211">
    <property type="entry name" value="Ribosomal protein S5 domain 2-like"/>
    <property type="match status" value="1"/>
</dbReference>
<evidence type="ECO:0000256" key="8">
    <source>
        <dbReference type="ARBA" id="ARBA00023242"/>
    </source>
</evidence>
<organism evidence="10 11">
    <name type="scientific">Wickerhamomyces pijperi</name>
    <name type="common">Yeast</name>
    <name type="synonym">Pichia pijperi</name>
    <dbReference type="NCBI Taxonomy" id="599730"/>
    <lineage>
        <taxon>Eukaryota</taxon>
        <taxon>Fungi</taxon>
        <taxon>Dikarya</taxon>
        <taxon>Ascomycota</taxon>
        <taxon>Saccharomycotina</taxon>
        <taxon>Saccharomycetes</taxon>
        <taxon>Phaffomycetales</taxon>
        <taxon>Wickerhamomycetaceae</taxon>
        <taxon>Wickerhamomyces</taxon>
    </lineage>
</organism>
<dbReference type="GO" id="GO:0003723">
    <property type="term" value="F:RNA binding"/>
    <property type="evidence" value="ECO:0007669"/>
    <property type="project" value="UniProtKB-KW"/>
</dbReference>